<feature type="domain" description="Kinetochore protein Nuf2 N-terminal" evidence="16">
    <location>
        <begin position="28"/>
        <end position="172"/>
    </location>
</feature>
<evidence type="ECO:0000259" key="17">
    <source>
        <dbReference type="Pfam" id="PF18595"/>
    </source>
</evidence>
<dbReference type="GO" id="GO:0007052">
    <property type="term" value="P:mitotic spindle organization"/>
    <property type="evidence" value="ECO:0007669"/>
    <property type="project" value="TreeGrafter"/>
</dbReference>
<accession>A0AAN6LUV6</accession>
<keyword evidence="8" id="KW-0498">Mitosis</keyword>
<evidence type="ECO:0000256" key="10">
    <source>
        <dbReference type="ARBA" id="ARBA00023054"/>
    </source>
</evidence>
<evidence type="ECO:0000256" key="8">
    <source>
        <dbReference type="ARBA" id="ARBA00022776"/>
    </source>
</evidence>
<dbReference type="GO" id="GO:0005634">
    <property type="term" value="C:nucleus"/>
    <property type="evidence" value="ECO:0007669"/>
    <property type="project" value="UniProtKB-SubCell"/>
</dbReference>
<dbReference type="EMBL" id="WVTA01000013">
    <property type="protein sequence ID" value="KAK3202645.1"/>
    <property type="molecule type" value="Genomic_DNA"/>
</dbReference>
<organism evidence="18 19">
    <name type="scientific">Pseudopithomyces chartarum</name>
    <dbReference type="NCBI Taxonomy" id="1892770"/>
    <lineage>
        <taxon>Eukaryota</taxon>
        <taxon>Fungi</taxon>
        <taxon>Dikarya</taxon>
        <taxon>Ascomycota</taxon>
        <taxon>Pezizomycotina</taxon>
        <taxon>Dothideomycetes</taxon>
        <taxon>Pleosporomycetidae</taxon>
        <taxon>Pleosporales</taxon>
        <taxon>Massarineae</taxon>
        <taxon>Didymosphaeriaceae</taxon>
        <taxon>Pseudopithomyces</taxon>
    </lineage>
</organism>
<dbReference type="Pfam" id="PF18595">
    <property type="entry name" value="Nuf2_DHR10-like"/>
    <property type="match status" value="1"/>
</dbReference>
<dbReference type="PANTHER" id="PTHR21650:SF2">
    <property type="entry name" value="KINETOCHORE PROTEIN NUF2"/>
    <property type="match status" value="1"/>
</dbReference>
<protein>
    <recommendedName>
        <fullName evidence="5">Probable kinetochore protein NUF2</fullName>
    </recommendedName>
</protein>
<keyword evidence="6" id="KW-0158">Chromosome</keyword>
<dbReference type="GO" id="GO:0051315">
    <property type="term" value="P:attachment of mitotic spindle microtubules to kinetochore"/>
    <property type="evidence" value="ECO:0007669"/>
    <property type="project" value="TreeGrafter"/>
</dbReference>
<dbReference type="GO" id="GO:0031262">
    <property type="term" value="C:Ndc80 complex"/>
    <property type="evidence" value="ECO:0007669"/>
    <property type="project" value="InterPro"/>
</dbReference>
<dbReference type="AlphaFoldDB" id="A0AAN6LUV6"/>
<evidence type="ECO:0000256" key="4">
    <source>
        <dbReference type="ARBA" id="ARBA00005498"/>
    </source>
</evidence>
<keyword evidence="9" id="KW-0995">Kinetochore</keyword>
<evidence type="ECO:0000313" key="18">
    <source>
        <dbReference type="EMBL" id="KAK3202645.1"/>
    </source>
</evidence>
<feature type="coiled-coil region" evidence="14">
    <location>
        <begin position="165"/>
        <end position="241"/>
    </location>
</feature>
<dbReference type="Pfam" id="PF03800">
    <property type="entry name" value="Nuf2"/>
    <property type="match status" value="1"/>
</dbReference>
<evidence type="ECO:0000256" key="7">
    <source>
        <dbReference type="ARBA" id="ARBA00022618"/>
    </source>
</evidence>
<dbReference type="Gene3D" id="1.10.418.60">
    <property type="entry name" value="Ncd80 complex, Nuf2 subunit"/>
    <property type="match status" value="1"/>
</dbReference>
<feature type="coiled-coil region" evidence="14">
    <location>
        <begin position="281"/>
        <end position="444"/>
    </location>
</feature>
<proteinExistence type="inferred from homology"/>
<evidence type="ECO:0000256" key="6">
    <source>
        <dbReference type="ARBA" id="ARBA00022454"/>
    </source>
</evidence>
<dbReference type="GO" id="GO:0051383">
    <property type="term" value="P:kinetochore organization"/>
    <property type="evidence" value="ECO:0007669"/>
    <property type="project" value="TreeGrafter"/>
</dbReference>
<name>A0AAN6LUV6_9PLEO</name>
<keyword evidence="7" id="KW-0132">Cell division</keyword>
<sequence>MSYGGRMSMAGRGGTSYQQRAPAPPPEDQFMTLPDTEIAGCITDIGAPIGLTFTSVDLQKPKPEVIQRVFEHMAEVVMNTTRDVVAPAMRAAAEDLCGPDADRLFTNDTRDLLAFFVALKKLLRECGVHDFTFADLYKPTHQRLVKIFSYMINFIRFRESQTEVIDEHFNKAQRTKLRIEQLYDEKEGKETHLADLERNRTATQRLLQEKEKRYKELHQRLRDLKKEQESVQEKVTKAKEHQHKLREILMKKHEDKQNIEVEVAKLKPYTEQSPTALEDSLRDLNDRLSNDKAQIESLDRRARALQTSTESFGVVAADVAACTRLLNDVQADLAKEEEELAKASRHQDALTDRSNNVRDIERQERLLQKQLSNVNARMDKIKKKADDEAAAAGGKMEELREAHARLTKERGEKGRDMEERRVKIEQTEKKMAQLKDSIEAEVHAAHDEYIKMESHIKLYITEMEQSI</sequence>
<dbReference type="PANTHER" id="PTHR21650">
    <property type="entry name" value="MEMBRALIN/KINETOCHORE PROTEIN NUF2"/>
    <property type="match status" value="1"/>
</dbReference>
<dbReference type="GO" id="GO:0051301">
    <property type="term" value="P:cell division"/>
    <property type="evidence" value="ECO:0007669"/>
    <property type="project" value="UniProtKB-KW"/>
</dbReference>
<keyword evidence="13" id="KW-0137">Centromere</keyword>
<keyword evidence="11" id="KW-0539">Nucleus</keyword>
<evidence type="ECO:0000256" key="12">
    <source>
        <dbReference type="ARBA" id="ARBA00023306"/>
    </source>
</evidence>
<dbReference type="Proteomes" id="UP001280581">
    <property type="component" value="Unassembled WGS sequence"/>
</dbReference>
<keyword evidence="10 14" id="KW-0175">Coiled coil</keyword>
<dbReference type="InterPro" id="IPR038275">
    <property type="entry name" value="Nuf2_N_sf"/>
</dbReference>
<dbReference type="InterPro" id="IPR041112">
    <property type="entry name" value="Nuf2_DHR10-like"/>
</dbReference>
<reference evidence="18 19" key="1">
    <citation type="submission" date="2021-02" db="EMBL/GenBank/DDBJ databases">
        <title>Genome assembly of Pseudopithomyces chartarum.</title>
        <authorList>
            <person name="Jauregui R."/>
            <person name="Singh J."/>
            <person name="Voisey C."/>
        </authorList>
    </citation>
    <scope>NUCLEOTIDE SEQUENCE [LARGE SCALE GENOMIC DNA]</scope>
    <source>
        <strain evidence="18 19">AGR01</strain>
    </source>
</reference>
<evidence type="ECO:0000256" key="3">
    <source>
        <dbReference type="ARBA" id="ARBA00004629"/>
    </source>
</evidence>
<evidence type="ECO:0000256" key="1">
    <source>
        <dbReference type="ARBA" id="ARBA00002772"/>
    </source>
</evidence>
<evidence type="ECO:0000256" key="13">
    <source>
        <dbReference type="ARBA" id="ARBA00023328"/>
    </source>
</evidence>
<dbReference type="GO" id="GO:0045132">
    <property type="term" value="P:meiotic chromosome segregation"/>
    <property type="evidence" value="ECO:0007669"/>
    <property type="project" value="TreeGrafter"/>
</dbReference>
<evidence type="ECO:0000256" key="5">
    <source>
        <dbReference type="ARBA" id="ARBA00017594"/>
    </source>
</evidence>
<evidence type="ECO:0000259" key="16">
    <source>
        <dbReference type="Pfam" id="PF03800"/>
    </source>
</evidence>
<comment type="function">
    <text evidence="1">Acts as a component of the essential kinetochore-associated NDC80 complex, which is required for chromosome segregation and spindle checkpoint activity.</text>
</comment>
<evidence type="ECO:0000256" key="2">
    <source>
        <dbReference type="ARBA" id="ARBA00004123"/>
    </source>
</evidence>
<evidence type="ECO:0000256" key="11">
    <source>
        <dbReference type="ARBA" id="ARBA00023242"/>
    </source>
</evidence>
<dbReference type="InterPro" id="IPR005549">
    <property type="entry name" value="Kinetochore_Nuf2_N"/>
</dbReference>
<evidence type="ECO:0000256" key="9">
    <source>
        <dbReference type="ARBA" id="ARBA00022838"/>
    </source>
</evidence>
<comment type="caution">
    <text evidence="18">The sequence shown here is derived from an EMBL/GenBank/DDBJ whole genome shotgun (WGS) entry which is preliminary data.</text>
</comment>
<keyword evidence="12" id="KW-0131">Cell cycle</keyword>
<evidence type="ECO:0000313" key="19">
    <source>
        <dbReference type="Proteomes" id="UP001280581"/>
    </source>
</evidence>
<keyword evidence="19" id="KW-1185">Reference proteome</keyword>
<feature type="domain" description="Nuf2 DHR10-like" evidence="17">
    <location>
        <begin position="286"/>
        <end position="401"/>
    </location>
</feature>
<dbReference type="GO" id="GO:0044877">
    <property type="term" value="F:protein-containing complex binding"/>
    <property type="evidence" value="ECO:0007669"/>
    <property type="project" value="TreeGrafter"/>
</dbReference>
<evidence type="ECO:0000256" key="15">
    <source>
        <dbReference type="SAM" id="MobiDB-lite"/>
    </source>
</evidence>
<evidence type="ECO:0000256" key="14">
    <source>
        <dbReference type="SAM" id="Coils"/>
    </source>
</evidence>
<gene>
    <name evidence="18" type="ORF">GRF29_154g252458</name>
</gene>
<comment type="subcellular location">
    <subcellularLocation>
        <location evidence="3">Chromosome</location>
        <location evidence="3">Centromere</location>
        <location evidence="3">Kinetochore</location>
    </subcellularLocation>
    <subcellularLocation>
        <location evidence="2">Nucleus</location>
    </subcellularLocation>
</comment>
<comment type="similarity">
    <text evidence="4">Belongs to the NUF2 family.</text>
</comment>
<feature type="region of interest" description="Disordered" evidence="15">
    <location>
        <begin position="1"/>
        <end position="25"/>
    </location>
</feature>